<dbReference type="SUPFAM" id="SSF51735">
    <property type="entry name" value="NAD(P)-binding Rossmann-fold domains"/>
    <property type="match status" value="1"/>
</dbReference>
<accession>A0A402DTJ1</accession>
<name>A0A402DTJ1_9CELL</name>
<dbReference type="PANTHER" id="PTHR43249">
    <property type="entry name" value="UDP-N-ACETYL-2-AMINO-2-DEOXY-D-GLUCURONATE OXIDASE"/>
    <property type="match status" value="1"/>
</dbReference>
<dbReference type="InterPro" id="IPR036291">
    <property type="entry name" value="NAD(P)-bd_dom_sf"/>
</dbReference>
<evidence type="ECO:0008006" key="6">
    <source>
        <dbReference type="Google" id="ProtNLM"/>
    </source>
</evidence>
<evidence type="ECO:0000259" key="3">
    <source>
        <dbReference type="Pfam" id="PF22725"/>
    </source>
</evidence>
<protein>
    <recommendedName>
        <fullName evidence="6">Oxidoreductase</fullName>
    </recommendedName>
</protein>
<dbReference type="PANTHER" id="PTHR43249:SF1">
    <property type="entry name" value="D-GLUCOSIDE 3-DEHYDROGENASE"/>
    <property type="match status" value="1"/>
</dbReference>
<organism evidence="4 5">
    <name type="scientific">Cellulomonas biazotea</name>
    <dbReference type="NCBI Taxonomy" id="1709"/>
    <lineage>
        <taxon>Bacteria</taxon>
        <taxon>Bacillati</taxon>
        <taxon>Actinomycetota</taxon>
        <taxon>Actinomycetes</taxon>
        <taxon>Micrococcales</taxon>
        <taxon>Cellulomonadaceae</taxon>
        <taxon>Cellulomonas</taxon>
    </lineage>
</organism>
<dbReference type="Pfam" id="PF22725">
    <property type="entry name" value="GFO_IDH_MocA_C3"/>
    <property type="match status" value="1"/>
</dbReference>
<proteinExistence type="predicted"/>
<sequence length="357" mass="38185">MALVGLGHRATTTYLPLVAAADGRVELVGVLDPDRAARARFLDAAGRPDAVQQAVDLDALLRDARPDVVIVASPDDLHAAQVETALRHGTDVFCEKPIGIGTADVSRVLHASRASDAALVVGHNLRFHDLHRAVKDVIDSGRVGRVTTVAMTYYLLPGHGESYLRRWHRTRARSGGLEVTKACHHLDLLTWWMDDVPVEVSGRTSREHYTSDRTPPDADIDDTVAAVVRYAGGGLAMYTLVGRADREGCSLHVQGTGGRVEVEWDAKAPPGSEHVVRVLTTGQAPSTLRIPVAPGRHGGADARMLRHHFDPWDPGAGNVAHAAVAVTVGEAITRSSRRGATVDISGTDAVAHLRGRP</sequence>
<dbReference type="SUPFAM" id="SSF55347">
    <property type="entry name" value="Glyceraldehyde-3-phosphate dehydrogenase-like, C-terminal domain"/>
    <property type="match status" value="1"/>
</dbReference>
<evidence type="ECO:0000259" key="2">
    <source>
        <dbReference type="Pfam" id="PF01408"/>
    </source>
</evidence>
<evidence type="ECO:0000313" key="5">
    <source>
        <dbReference type="Proteomes" id="UP000289954"/>
    </source>
</evidence>
<comment type="caution">
    <text evidence="4">The sequence shown here is derived from an EMBL/GenBank/DDBJ whole genome shotgun (WGS) entry which is preliminary data.</text>
</comment>
<keyword evidence="1" id="KW-0520">NAD</keyword>
<dbReference type="GO" id="GO:0000166">
    <property type="term" value="F:nucleotide binding"/>
    <property type="evidence" value="ECO:0007669"/>
    <property type="project" value="InterPro"/>
</dbReference>
<reference evidence="4 5" key="1">
    <citation type="submission" date="2019-01" db="EMBL/GenBank/DDBJ databases">
        <title>Draft genome sequence of Cellulomonas takizawaensis strain TKZ-21.</title>
        <authorList>
            <person name="Yamamura H."/>
            <person name="Hayashi T."/>
            <person name="Hamada M."/>
            <person name="Serisawa Y."/>
            <person name="Matsuyama K."/>
            <person name="Nakagawa Y."/>
            <person name="Otoguro M."/>
            <person name="Yanagida F."/>
            <person name="Hayakawa M."/>
        </authorList>
    </citation>
    <scope>NUCLEOTIDE SEQUENCE [LARGE SCALE GENOMIC DNA]</scope>
    <source>
        <strain evidence="4 5">NBRC12680</strain>
    </source>
</reference>
<dbReference type="Pfam" id="PF01408">
    <property type="entry name" value="GFO_IDH_MocA"/>
    <property type="match status" value="1"/>
</dbReference>
<dbReference type="Gene3D" id="3.40.50.720">
    <property type="entry name" value="NAD(P)-binding Rossmann-like Domain"/>
    <property type="match status" value="1"/>
</dbReference>
<evidence type="ECO:0000313" key="4">
    <source>
        <dbReference type="EMBL" id="GCE77461.1"/>
    </source>
</evidence>
<feature type="domain" description="GFO/IDH/MocA-like oxidoreductase" evidence="3">
    <location>
        <begin position="131"/>
        <end position="260"/>
    </location>
</feature>
<dbReference type="Proteomes" id="UP000289954">
    <property type="component" value="Unassembled WGS sequence"/>
</dbReference>
<evidence type="ECO:0000256" key="1">
    <source>
        <dbReference type="ARBA" id="ARBA00023027"/>
    </source>
</evidence>
<dbReference type="AlphaFoldDB" id="A0A402DTJ1"/>
<gene>
    <name evidence="4" type="ORF">CBZ_25170</name>
</gene>
<dbReference type="InterPro" id="IPR000683">
    <property type="entry name" value="Gfo/Idh/MocA-like_OxRdtase_N"/>
</dbReference>
<keyword evidence="5" id="KW-1185">Reference proteome</keyword>
<feature type="domain" description="Gfo/Idh/MocA-like oxidoreductase N-terminal" evidence="2">
    <location>
        <begin position="2"/>
        <end position="123"/>
    </location>
</feature>
<dbReference type="InterPro" id="IPR052515">
    <property type="entry name" value="Gfo/Idh/MocA_Oxidoreductase"/>
</dbReference>
<dbReference type="EMBL" id="BIMR01000211">
    <property type="protein sequence ID" value="GCE77461.1"/>
    <property type="molecule type" value="Genomic_DNA"/>
</dbReference>
<dbReference type="Gene3D" id="3.30.360.10">
    <property type="entry name" value="Dihydrodipicolinate Reductase, domain 2"/>
    <property type="match status" value="1"/>
</dbReference>
<dbReference type="InterPro" id="IPR055170">
    <property type="entry name" value="GFO_IDH_MocA-like_dom"/>
</dbReference>